<gene>
    <name evidence="2" type="ORF">DKT75_14835</name>
</gene>
<evidence type="ECO:0000313" key="3">
    <source>
        <dbReference type="Proteomes" id="UP000245506"/>
    </source>
</evidence>
<organism evidence="2 3">
    <name type="scientific">Leucothrix arctica</name>
    <dbReference type="NCBI Taxonomy" id="1481894"/>
    <lineage>
        <taxon>Bacteria</taxon>
        <taxon>Pseudomonadati</taxon>
        <taxon>Pseudomonadota</taxon>
        <taxon>Gammaproteobacteria</taxon>
        <taxon>Thiotrichales</taxon>
        <taxon>Thiotrichaceae</taxon>
        <taxon>Leucothrix</taxon>
    </lineage>
</organism>
<evidence type="ECO:0000313" key="2">
    <source>
        <dbReference type="EMBL" id="PWQ94569.1"/>
    </source>
</evidence>
<proteinExistence type="predicted"/>
<reference evidence="2 3" key="1">
    <citation type="submission" date="2018-05" db="EMBL/GenBank/DDBJ databases">
        <title>Leucothrix arctica sp. nov., isolated from Arctic seawater.</title>
        <authorList>
            <person name="Choi A."/>
            <person name="Baek K."/>
        </authorList>
    </citation>
    <scope>NUCLEOTIDE SEQUENCE [LARGE SCALE GENOMIC DNA]</scope>
    <source>
        <strain evidence="2 3">IMCC9719</strain>
    </source>
</reference>
<sequence length="75" mass="8632">MHEIILPVFVGVLLGLAIALVTFRLASNQQIKKAKETGMHTIYEEIVLKRKHGDYQYSPETKRVMEKVHLSQILE</sequence>
<dbReference type="Proteomes" id="UP000245506">
    <property type="component" value="Unassembled WGS sequence"/>
</dbReference>
<dbReference type="EMBL" id="QGKL01000039">
    <property type="protein sequence ID" value="PWQ94569.1"/>
    <property type="molecule type" value="Genomic_DNA"/>
</dbReference>
<keyword evidence="1" id="KW-0812">Transmembrane</keyword>
<dbReference type="RefSeq" id="WP_109824218.1">
    <property type="nucleotide sequence ID" value="NZ_QGKL01000039.1"/>
</dbReference>
<name>A0A317C8B3_9GAMM</name>
<feature type="transmembrane region" description="Helical" evidence="1">
    <location>
        <begin position="6"/>
        <end position="26"/>
    </location>
</feature>
<keyword evidence="1" id="KW-0472">Membrane</keyword>
<dbReference type="AlphaFoldDB" id="A0A317C8B3"/>
<dbReference type="OrthoDB" id="5625730at2"/>
<accession>A0A317C8B3</accession>
<evidence type="ECO:0000256" key="1">
    <source>
        <dbReference type="SAM" id="Phobius"/>
    </source>
</evidence>
<comment type="caution">
    <text evidence="2">The sequence shown here is derived from an EMBL/GenBank/DDBJ whole genome shotgun (WGS) entry which is preliminary data.</text>
</comment>
<keyword evidence="1" id="KW-1133">Transmembrane helix</keyword>
<protein>
    <submittedName>
        <fullName evidence="2">Uncharacterized protein</fullName>
    </submittedName>
</protein>
<keyword evidence="3" id="KW-1185">Reference proteome</keyword>